<dbReference type="SUPFAM" id="SSF48403">
    <property type="entry name" value="Ankyrin repeat"/>
    <property type="match status" value="1"/>
</dbReference>
<dbReference type="InterPro" id="IPR036770">
    <property type="entry name" value="Ankyrin_rpt-contain_sf"/>
</dbReference>
<keyword evidence="3" id="KW-1185">Reference proteome</keyword>
<name>A0ABD3F7H9_9STRA</name>
<gene>
    <name evidence="2" type="ORF">V7S43_012762</name>
</gene>
<evidence type="ECO:0000313" key="3">
    <source>
        <dbReference type="Proteomes" id="UP001632037"/>
    </source>
</evidence>
<reference evidence="2 3" key="1">
    <citation type="submission" date="2024-09" db="EMBL/GenBank/DDBJ databases">
        <title>Genome sequencing and assembly of Phytophthora oleae, isolate VK10A, causative agent of rot of olive drupes.</title>
        <authorList>
            <person name="Conti Taguali S."/>
            <person name="Riolo M."/>
            <person name="La Spada F."/>
            <person name="Cacciola S.O."/>
            <person name="Dionisio G."/>
        </authorList>
    </citation>
    <scope>NUCLEOTIDE SEQUENCE [LARGE SCALE GENOMIC DNA]</scope>
    <source>
        <strain evidence="2 3">VK10A</strain>
    </source>
</reference>
<protein>
    <recommendedName>
        <fullName evidence="4">Ankyrin repeat protein</fullName>
    </recommendedName>
</protein>
<feature type="region of interest" description="Disordered" evidence="1">
    <location>
        <begin position="290"/>
        <end position="322"/>
    </location>
</feature>
<dbReference type="Gene3D" id="1.25.40.20">
    <property type="entry name" value="Ankyrin repeat-containing domain"/>
    <property type="match status" value="1"/>
</dbReference>
<sequence length="590" mass="66471">MYGILRTVIELNGKTEKLPQETFQGYQRYTVIPDAWVSAVAQNQVSHLQALSLSRTPDPDVSTRILVLAAVKTASSDALKWIVNSSAPITKHLSDEEAIECLYAAAKHPGAMYAVMTLLLLENQLNPGRLSGDGMGIPLLHRAACFSNSPLACRIMTILLERSDCDVNVLDAFGNTALSYAIASGCIHNACFLIQNAKCRLEAEYEGQSSFYYVLHLAPSFAWRLILRELLVTRDRAFLHCDAEDRTCGCKGYEGGGALCGFCEHGYSSHHIVPLPSWFRDQYDTYINSPKKRPCSRSDEGGDSENEASQHNLTDEDLSGDEDEEIVLENTRGRLNVKFLRRITVLRYGDILHANGLTTVAIEQELVAEDTASDDHCSLLQNPTEMPDCMTMEEVSTVTISTGDQRVDFNVLDANRKDVNRRRFTGAWWLRQELGMVHSPRCLCQASAFVVHPSQLAHVTVCRWLLRMAIHLQYTSDTIDTSDMVTESSIVALASVQPAFEHWRVVAKQSPIEAVPRPLPRPLSSLLFHWRYGQVFVAFQRWKNHRTSTEVTHHRLSSRLELVDAEMRRNRLRTLQIRQQQLETSIRDLL</sequence>
<dbReference type="EMBL" id="JBIMZQ010000032">
    <property type="protein sequence ID" value="KAL3662436.1"/>
    <property type="molecule type" value="Genomic_DNA"/>
</dbReference>
<accession>A0ABD3F7H9</accession>
<evidence type="ECO:0000313" key="2">
    <source>
        <dbReference type="EMBL" id="KAL3662436.1"/>
    </source>
</evidence>
<evidence type="ECO:0000256" key="1">
    <source>
        <dbReference type="SAM" id="MobiDB-lite"/>
    </source>
</evidence>
<comment type="caution">
    <text evidence="2">The sequence shown here is derived from an EMBL/GenBank/DDBJ whole genome shotgun (WGS) entry which is preliminary data.</text>
</comment>
<proteinExistence type="predicted"/>
<dbReference type="Proteomes" id="UP001632037">
    <property type="component" value="Unassembled WGS sequence"/>
</dbReference>
<dbReference type="AlphaFoldDB" id="A0ABD3F7H9"/>
<organism evidence="2 3">
    <name type="scientific">Phytophthora oleae</name>
    <dbReference type="NCBI Taxonomy" id="2107226"/>
    <lineage>
        <taxon>Eukaryota</taxon>
        <taxon>Sar</taxon>
        <taxon>Stramenopiles</taxon>
        <taxon>Oomycota</taxon>
        <taxon>Peronosporomycetes</taxon>
        <taxon>Peronosporales</taxon>
        <taxon>Peronosporaceae</taxon>
        <taxon>Phytophthora</taxon>
    </lineage>
</organism>
<evidence type="ECO:0008006" key="4">
    <source>
        <dbReference type="Google" id="ProtNLM"/>
    </source>
</evidence>